<evidence type="ECO:0000256" key="3">
    <source>
        <dbReference type="ARBA" id="ARBA00022989"/>
    </source>
</evidence>
<keyword evidence="4 6" id="KW-0472">Membrane</keyword>
<evidence type="ECO:0000256" key="4">
    <source>
        <dbReference type="ARBA" id="ARBA00023136"/>
    </source>
</evidence>
<dbReference type="EMBL" id="PEDF01000013">
    <property type="protein sequence ID" value="RFZ47516.1"/>
    <property type="molecule type" value="Genomic_DNA"/>
</dbReference>
<evidence type="ECO:0000313" key="8">
    <source>
        <dbReference type="EMBL" id="RFZ47516.1"/>
    </source>
</evidence>
<name>A0A3E2N2C6_MYCMR</name>
<comment type="caution">
    <text evidence="8">The sequence shown here is derived from an EMBL/GenBank/DDBJ whole genome shotgun (WGS) entry which is preliminary data.</text>
</comment>
<evidence type="ECO:0000256" key="6">
    <source>
        <dbReference type="SAM" id="Phobius"/>
    </source>
</evidence>
<proteinExistence type="predicted"/>
<feature type="transmembrane region" description="Helical" evidence="6">
    <location>
        <begin position="115"/>
        <end position="142"/>
    </location>
</feature>
<evidence type="ECO:0000256" key="5">
    <source>
        <dbReference type="SAM" id="MobiDB-lite"/>
    </source>
</evidence>
<keyword evidence="3 6" id="KW-1133">Transmembrane helix</keyword>
<evidence type="ECO:0000313" key="9">
    <source>
        <dbReference type="Proteomes" id="UP000257451"/>
    </source>
</evidence>
<feature type="region of interest" description="Disordered" evidence="5">
    <location>
        <begin position="1"/>
        <end position="74"/>
    </location>
</feature>
<organism evidence="8 9">
    <name type="scientific">Mycobacterium marinum</name>
    <dbReference type="NCBI Taxonomy" id="1781"/>
    <lineage>
        <taxon>Bacteria</taxon>
        <taxon>Bacillati</taxon>
        <taxon>Actinomycetota</taxon>
        <taxon>Actinomycetes</taxon>
        <taxon>Mycobacteriales</taxon>
        <taxon>Mycobacteriaceae</taxon>
        <taxon>Mycobacterium</taxon>
        <taxon>Mycobacterium ulcerans group</taxon>
    </lineage>
</organism>
<dbReference type="GO" id="GO:0016020">
    <property type="term" value="C:membrane"/>
    <property type="evidence" value="ECO:0007669"/>
    <property type="project" value="UniProtKB-SubCell"/>
</dbReference>
<keyword evidence="2 6" id="KW-0812">Transmembrane</keyword>
<dbReference type="Pfam" id="PF05154">
    <property type="entry name" value="TM2"/>
    <property type="match status" value="1"/>
</dbReference>
<reference evidence="8 9" key="1">
    <citation type="journal article" date="2018" name="Sci. Rep.">
        <title>Extensive genomic diversity among Mycobacterium marinum strains revealed by whole genome sequencing.</title>
        <authorList>
            <person name="Das S."/>
            <person name="Pettersson B.M."/>
            <person name="Behra P.R."/>
            <person name="Mallick A."/>
            <person name="Cheramie M."/>
            <person name="Ramesh M."/>
            <person name="Shirreff L."/>
            <person name="DuCote T."/>
            <person name="Dasgupta S."/>
            <person name="Ennis D.G."/>
            <person name="Kirsebom L.A."/>
        </authorList>
    </citation>
    <scope>NUCLEOTIDE SEQUENCE [LARGE SCALE GENOMIC DNA]</scope>
    <source>
        <strain evidence="8 9">Davis1</strain>
    </source>
</reference>
<comment type="subcellular location">
    <subcellularLocation>
        <location evidence="1">Membrane</location>
        <topology evidence="1">Multi-pass membrane protein</topology>
    </subcellularLocation>
</comment>
<dbReference type="InterPro" id="IPR007829">
    <property type="entry name" value="TM2"/>
</dbReference>
<protein>
    <submittedName>
        <fullName evidence="8">TM2 domain protein</fullName>
    </submittedName>
</protein>
<accession>A0A3E2N2C6</accession>
<dbReference type="RefSeq" id="WP_116268237.1">
    <property type="nucleotide sequence ID" value="NZ_CAXLAS010000007.1"/>
</dbReference>
<evidence type="ECO:0000256" key="2">
    <source>
        <dbReference type="ARBA" id="ARBA00022692"/>
    </source>
</evidence>
<feature type="transmembrane region" description="Helical" evidence="6">
    <location>
        <begin position="83"/>
        <end position="103"/>
    </location>
</feature>
<evidence type="ECO:0000259" key="7">
    <source>
        <dbReference type="Pfam" id="PF05154"/>
    </source>
</evidence>
<dbReference type="Proteomes" id="UP000257451">
    <property type="component" value="Unassembled WGS sequence"/>
</dbReference>
<evidence type="ECO:0000256" key="1">
    <source>
        <dbReference type="ARBA" id="ARBA00004141"/>
    </source>
</evidence>
<gene>
    <name evidence="8" type="ORF">DAVIS_00228</name>
</gene>
<feature type="domain" description="TM2" evidence="7">
    <location>
        <begin position="80"/>
        <end position="128"/>
    </location>
</feature>
<sequence length="161" mass="16894">MATPNQPGGSSDEPPWVGQPYGQPGPNPQFPPSWGYPAQPGGQPQPYPGNPSYRYPNLAQAPDPQAPFGRDPISGVPLSDKSAATAGLLQLFFGFAGIGRFYVGSNSVATAQLCLGLGGLAFTVFCLIGLPFLIVAVLWGIVDAIMIFTGNVADNYGRKLR</sequence>
<dbReference type="AlphaFoldDB" id="A0A3E2N2C6"/>